<dbReference type="InterPro" id="IPR051426">
    <property type="entry name" value="Peflin/Sorcin_CaBP"/>
</dbReference>
<keyword evidence="8" id="KW-1185">Reference proteome</keyword>
<dbReference type="AlphaFoldDB" id="A0ABD2QCG7"/>
<name>A0ABD2QCG7_9PLAT</name>
<evidence type="ECO:0000259" key="6">
    <source>
        <dbReference type="PROSITE" id="PS50222"/>
    </source>
</evidence>
<evidence type="ECO:0000256" key="1">
    <source>
        <dbReference type="ARBA" id="ARBA00004496"/>
    </source>
</evidence>
<comment type="caution">
    <text evidence="7">The sequence shown here is derived from an EMBL/GenBank/DDBJ whole genome shotgun (WGS) entry which is preliminary data.</text>
</comment>
<organism evidence="7 8">
    <name type="scientific">Cichlidogyrus casuarinus</name>
    <dbReference type="NCBI Taxonomy" id="1844966"/>
    <lineage>
        <taxon>Eukaryota</taxon>
        <taxon>Metazoa</taxon>
        <taxon>Spiralia</taxon>
        <taxon>Lophotrochozoa</taxon>
        <taxon>Platyhelminthes</taxon>
        <taxon>Monogenea</taxon>
        <taxon>Monopisthocotylea</taxon>
        <taxon>Dactylogyridea</taxon>
        <taxon>Ancyrocephalidae</taxon>
        <taxon>Cichlidogyrus</taxon>
    </lineage>
</organism>
<dbReference type="GO" id="GO:0005737">
    <property type="term" value="C:cytoplasm"/>
    <property type="evidence" value="ECO:0007669"/>
    <property type="project" value="UniProtKB-SubCell"/>
</dbReference>
<dbReference type="Pfam" id="PF13499">
    <property type="entry name" value="EF-hand_7"/>
    <property type="match status" value="2"/>
</dbReference>
<keyword evidence="3" id="KW-0479">Metal-binding</keyword>
<dbReference type="Proteomes" id="UP001626550">
    <property type="component" value="Unassembled WGS sequence"/>
</dbReference>
<evidence type="ECO:0000256" key="4">
    <source>
        <dbReference type="ARBA" id="ARBA00022737"/>
    </source>
</evidence>
<reference evidence="7 8" key="1">
    <citation type="submission" date="2024-11" db="EMBL/GenBank/DDBJ databases">
        <title>Adaptive evolution of stress response genes in parasites aligns with host niche diversity.</title>
        <authorList>
            <person name="Hahn C."/>
            <person name="Resl P."/>
        </authorList>
    </citation>
    <scope>NUCLEOTIDE SEQUENCE [LARGE SCALE GENOMIC DNA]</scope>
    <source>
        <strain evidence="7">EGGRZ-B1_66</strain>
        <tissue evidence="7">Body</tissue>
    </source>
</reference>
<keyword evidence="5" id="KW-0106">Calcium</keyword>
<gene>
    <name evidence="7" type="primary">PDCD6</name>
    <name evidence="7" type="ORF">Ciccas_004402</name>
</gene>
<dbReference type="PROSITE" id="PS50222">
    <property type="entry name" value="EF_HAND_2"/>
    <property type="match status" value="3"/>
</dbReference>
<dbReference type="EMBL" id="JBJKFK010000458">
    <property type="protein sequence ID" value="KAL3316947.1"/>
    <property type="molecule type" value="Genomic_DNA"/>
</dbReference>
<dbReference type="PANTHER" id="PTHR46212">
    <property type="entry name" value="PEFLIN"/>
    <property type="match status" value="1"/>
</dbReference>
<feature type="domain" description="EF-hand" evidence="6">
    <location>
        <begin position="74"/>
        <end position="103"/>
    </location>
</feature>
<keyword evidence="4" id="KW-0677">Repeat</keyword>
<dbReference type="GO" id="GO:0048306">
    <property type="term" value="F:calcium-dependent protein binding"/>
    <property type="evidence" value="ECO:0007669"/>
    <property type="project" value="UniProtKB-ARBA"/>
</dbReference>
<feature type="domain" description="EF-hand" evidence="6">
    <location>
        <begin position="1"/>
        <end position="36"/>
    </location>
</feature>
<sequence>MANQNLISIFQNVDRDRSGHISESELQNALSNGTGTQFNPKCIAQMIKMFDTDGNGTINFEEFTQLFNYVQHWKNCFMQIDRDNSRSIDSNEFAVALQMMGYNLSPQFVQMLIKRFDRTRSSKIAFDDFIFACICLQMLTGSFAPLDAAKNGTATLTFEQFLTAAFVTVS</sequence>
<dbReference type="CDD" id="cd16180">
    <property type="entry name" value="EFh_PEF_Group_I"/>
    <property type="match status" value="1"/>
</dbReference>
<dbReference type="PROSITE" id="PS00018">
    <property type="entry name" value="EF_HAND_1"/>
    <property type="match status" value="3"/>
</dbReference>
<accession>A0ABD2QCG7</accession>
<feature type="domain" description="EF-hand" evidence="6">
    <location>
        <begin position="38"/>
        <end position="73"/>
    </location>
</feature>
<dbReference type="SMART" id="SM00054">
    <property type="entry name" value="EFh"/>
    <property type="match status" value="4"/>
</dbReference>
<dbReference type="InterPro" id="IPR002048">
    <property type="entry name" value="EF_hand_dom"/>
</dbReference>
<dbReference type="GO" id="GO:0005509">
    <property type="term" value="F:calcium ion binding"/>
    <property type="evidence" value="ECO:0007669"/>
    <property type="project" value="UniProtKB-ARBA"/>
</dbReference>
<dbReference type="InterPro" id="IPR011992">
    <property type="entry name" value="EF-hand-dom_pair"/>
</dbReference>
<evidence type="ECO:0000256" key="5">
    <source>
        <dbReference type="ARBA" id="ARBA00022837"/>
    </source>
</evidence>
<dbReference type="Gene3D" id="1.10.238.10">
    <property type="entry name" value="EF-hand"/>
    <property type="match status" value="1"/>
</dbReference>
<keyword evidence="2" id="KW-0963">Cytoplasm</keyword>
<evidence type="ECO:0000256" key="2">
    <source>
        <dbReference type="ARBA" id="ARBA00022490"/>
    </source>
</evidence>
<comment type="subcellular location">
    <subcellularLocation>
        <location evidence="1">Cytoplasm</location>
    </subcellularLocation>
</comment>
<dbReference type="SUPFAM" id="SSF47473">
    <property type="entry name" value="EF-hand"/>
    <property type="match status" value="1"/>
</dbReference>
<protein>
    <submittedName>
        <fullName evidence="7">Programmed cell death protein 6</fullName>
    </submittedName>
</protein>
<evidence type="ECO:0000313" key="7">
    <source>
        <dbReference type="EMBL" id="KAL3316947.1"/>
    </source>
</evidence>
<proteinExistence type="predicted"/>
<dbReference type="InterPro" id="IPR018247">
    <property type="entry name" value="EF_Hand_1_Ca_BS"/>
</dbReference>
<dbReference type="PANTHER" id="PTHR46212:SF3">
    <property type="entry name" value="GH27120P"/>
    <property type="match status" value="1"/>
</dbReference>
<evidence type="ECO:0000313" key="8">
    <source>
        <dbReference type="Proteomes" id="UP001626550"/>
    </source>
</evidence>
<evidence type="ECO:0000256" key="3">
    <source>
        <dbReference type="ARBA" id="ARBA00022723"/>
    </source>
</evidence>